<feature type="transmembrane region" description="Helical" evidence="1">
    <location>
        <begin position="7"/>
        <end position="26"/>
    </location>
</feature>
<gene>
    <name evidence="2" type="ORF">ACFO4R_00500</name>
</gene>
<proteinExistence type="predicted"/>
<dbReference type="Proteomes" id="UP001595916">
    <property type="component" value="Unassembled WGS sequence"/>
</dbReference>
<protein>
    <submittedName>
        <fullName evidence="2">Uncharacterized protein</fullName>
    </submittedName>
</protein>
<dbReference type="PROSITE" id="PS51257">
    <property type="entry name" value="PROKAR_LIPOPROTEIN"/>
    <property type="match status" value="1"/>
</dbReference>
<sequence>MLLKKKVFLFGMPLLLVLIACCIFLFRPYENKAPSPLSLHTEHWNFIGQVSNTYVRYIEIYNPEDNPSDLYLITEKGSFHDLTAFPETSEIVIKRGERVRIPVNELILGDRTWIHCFAKPVSGEGRVDFHDIIIKKI</sequence>
<keyword evidence="1" id="KW-0472">Membrane</keyword>
<name>A0ABV9QIP0_9FIRM</name>
<evidence type="ECO:0000313" key="2">
    <source>
        <dbReference type="EMBL" id="MFC4803551.1"/>
    </source>
</evidence>
<reference evidence="3" key="1">
    <citation type="journal article" date="2019" name="Int. J. Syst. Evol. Microbiol.">
        <title>The Global Catalogue of Microorganisms (GCM) 10K type strain sequencing project: providing services to taxonomists for standard genome sequencing and annotation.</title>
        <authorList>
            <consortium name="The Broad Institute Genomics Platform"/>
            <consortium name="The Broad Institute Genome Sequencing Center for Infectious Disease"/>
            <person name="Wu L."/>
            <person name="Ma J."/>
        </authorList>
    </citation>
    <scope>NUCLEOTIDE SEQUENCE [LARGE SCALE GENOMIC DNA]</scope>
    <source>
        <strain evidence="3">CCUG 46385</strain>
    </source>
</reference>
<organism evidence="2 3">
    <name type="scientific">Filifactor villosus</name>
    <dbReference type="NCBI Taxonomy" id="29374"/>
    <lineage>
        <taxon>Bacteria</taxon>
        <taxon>Bacillati</taxon>
        <taxon>Bacillota</taxon>
        <taxon>Clostridia</taxon>
        <taxon>Peptostreptococcales</taxon>
        <taxon>Filifactoraceae</taxon>
        <taxon>Filifactor</taxon>
    </lineage>
</organism>
<keyword evidence="1" id="KW-1133">Transmembrane helix</keyword>
<evidence type="ECO:0000256" key="1">
    <source>
        <dbReference type="SAM" id="Phobius"/>
    </source>
</evidence>
<dbReference type="RefSeq" id="WP_379786990.1">
    <property type="nucleotide sequence ID" value="NZ_JBHSHL010000003.1"/>
</dbReference>
<dbReference type="EMBL" id="JBHSHL010000003">
    <property type="protein sequence ID" value="MFC4803551.1"/>
    <property type="molecule type" value="Genomic_DNA"/>
</dbReference>
<accession>A0ABV9QIP0</accession>
<keyword evidence="3" id="KW-1185">Reference proteome</keyword>
<comment type="caution">
    <text evidence="2">The sequence shown here is derived from an EMBL/GenBank/DDBJ whole genome shotgun (WGS) entry which is preliminary data.</text>
</comment>
<keyword evidence="1" id="KW-0812">Transmembrane</keyword>
<evidence type="ECO:0000313" key="3">
    <source>
        <dbReference type="Proteomes" id="UP001595916"/>
    </source>
</evidence>